<dbReference type="SUPFAM" id="SSF53167">
    <property type="entry name" value="Purine and uridine phosphorylases"/>
    <property type="match status" value="1"/>
</dbReference>
<dbReference type="PANTHER" id="PTHR46082:SF11">
    <property type="entry name" value="AAA+ ATPASE DOMAIN-CONTAINING PROTEIN-RELATED"/>
    <property type="match status" value="1"/>
</dbReference>
<gene>
    <name evidence="2" type="ORF">AWRI4233_LOCUS8626</name>
</gene>
<dbReference type="Gene3D" id="3.40.50.1580">
    <property type="entry name" value="Nucleoside phosphorylase domain"/>
    <property type="match status" value="1"/>
</dbReference>
<dbReference type="GO" id="GO:0003824">
    <property type="term" value="F:catalytic activity"/>
    <property type="evidence" value="ECO:0007669"/>
    <property type="project" value="InterPro"/>
</dbReference>
<name>A0A9N8K6M0_9PEZI</name>
<evidence type="ECO:0000313" key="2">
    <source>
        <dbReference type="EMBL" id="CAD0099801.1"/>
    </source>
</evidence>
<dbReference type="Pfam" id="PF01048">
    <property type="entry name" value="PNP_UDP_1"/>
    <property type="match status" value="1"/>
</dbReference>
<dbReference type="GO" id="GO:0009116">
    <property type="term" value="P:nucleoside metabolic process"/>
    <property type="evidence" value="ECO:0007669"/>
    <property type="project" value="InterPro"/>
</dbReference>
<dbReference type="Proteomes" id="UP000714618">
    <property type="component" value="Unassembled WGS sequence"/>
</dbReference>
<dbReference type="InterPro" id="IPR000845">
    <property type="entry name" value="Nucleoside_phosphorylase_d"/>
</dbReference>
<dbReference type="EMBL" id="CAIJEO010000010">
    <property type="protein sequence ID" value="CAD0099801.1"/>
    <property type="molecule type" value="Genomic_DNA"/>
</dbReference>
<comment type="caution">
    <text evidence="2">The sequence shown here is derived from an EMBL/GenBank/DDBJ whole genome shotgun (WGS) entry which is preliminary data.</text>
</comment>
<reference evidence="2" key="1">
    <citation type="submission" date="2020-06" db="EMBL/GenBank/DDBJ databases">
        <authorList>
            <person name="Onetto C."/>
        </authorList>
    </citation>
    <scope>NUCLEOTIDE SEQUENCE</scope>
</reference>
<keyword evidence="3" id="KW-1185">Reference proteome</keyword>
<dbReference type="InterPro" id="IPR035994">
    <property type="entry name" value="Nucleoside_phosphorylase_sf"/>
</dbReference>
<dbReference type="AlphaFoldDB" id="A0A9N8K6M0"/>
<organism evidence="2 3">
    <name type="scientific">Aureobasidium mustum</name>
    <dbReference type="NCBI Taxonomy" id="2773714"/>
    <lineage>
        <taxon>Eukaryota</taxon>
        <taxon>Fungi</taxon>
        <taxon>Dikarya</taxon>
        <taxon>Ascomycota</taxon>
        <taxon>Pezizomycotina</taxon>
        <taxon>Dothideomycetes</taxon>
        <taxon>Dothideomycetidae</taxon>
        <taxon>Dothideales</taxon>
        <taxon>Saccotheciaceae</taxon>
        <taxon>Aureobasidium</taxon>
    </lineage>
</organism>
<dbReference type="PANTHER" id="PTHR46082">
    <property type="entry name" value="ATP/GTP-BINDING PROTEIN-RELATED"/>
    <property type="match status" value="1"/>
</dbReference>
<dbReference type="InterPro" id="IPR053137">
    <property type="entry name" value="NLR-like"/>
</dbReference>
<sequence>MADLQALKSGNLYTVGWISALPLELAAATAMLDEEHATPTDFIPSSSDQNNYAFGRMGEHNLVIASLPAGVYGTISAATTAQHMLSSFSNIKIGLMVGIGAGIPRLKEYDIRLGDVVVSKPEGTSGGVIQYDLGKAKADGSFERKGMLNRPPLALLNALSSLEARHIKSGSKIALYVNKMLERYPRMKKGRPKIPSYMFQGVDNDKFFESAYLHIGGPSCTACDTAREITRDARDSTDPEIHYGVIASGDTLVKDAVRRDELAKGTGEQCICFEMEAAGIMNTFPCVVIRGICDYADSHKNDRWQGYAAATAAAYAKELLEVIPRAELQRAEKAIKILQEG</sequence>
<feature type="domain" description="Nucleoside phosphorylase" evidence="1">
    <location>
        <begin position="189"/>
        <end position="314"/>
    </location>
</feature>
<protein>
    <recommendedName>
        <fullName evidence="1">Nucleoside phosphorylase domain-containing protein</fullName>
    </recommendedName>
</protein>
<evidence type="ECO:0000259" key="1">
    <source>
        <dbReference type="Pfam" id="PF01048"/>
    </source>
</evidence>
<dbReference type="OrthoDB" id="1577640at2759"/>
<proteinExistence type="predicted"/>
<evidence type="ECO:0000313" key="3">
    <source>
        <dbReference type="Proteomes" id="UP000714618"/>
    </source>
</evidence>
<accession>A0A9N8K6M0</accession>